<gene>
    <name evidence="1" type="ORF">Tco_0679075</name>
</gene>
<reference evidence="1" key="2">
    <citation type="submission" date="2022-01" db="EMBL/GenBank/DDBJ databases">
        <authorList>
            <person name="Yamashiro T."/>
            <person name="Shiraishi A."/>
            <person name="Satake H."/>
            <person name="Nakayama K."/>
        </authorList>
    </citation>
    <scope>NUCLEOTIDE SEQUENCE</scope>
</reference>
<reference evidence="1" key="1">
    <citation type="journal article" date="2022" name="Int. J. Mol. Sci.">
        <title>Draft Genome of Tanacetum Coccineum: Genomic Comparison of Closely Related Tanacetum-Family Plants.</title>
        <authorList>
            <person name="Yamashiro T."/>
            <person name="Shiraishi A."/>
            <person name="Nakayama K."/>
            <person name="Satake H."/>
        </authorList>
    </citation>
    <scope>NUCLEOTIDE SEQUENCE</scope>
</reference>
<dbReference type="Proteomes" id="UP001151760">
    <property type="component" value="Unassembled WGS sequence"/>
</dbReference>
<organism evidence="1 2">
    <name type="scientific">Tanacetum coccineum</name>
    <dbReference type="NCBI Taxonomy" id="301880"/>
    <lineage>
        <taxon>Eukaryota</taxon>
        <taxon>Viridiplantae</taxon>
        <taxon>Streptophyta</taxon>
        <taxon>Embryophyta</taxon>
        <taxon>Tracheophyta</taxon>
        <taxon>Spermatophyta</taxon>
        <taxon>Magnoliopsida</taxon>
        <taxon>eudicotyledons</taxon>
        <taxon>Gunneridae</taxon>
        <taxon>Pentapetalae</taxon>
        <taxon>asterids</taxon>
        <taxon>campanulids</taxon>
        <taxon>Asterales</taxon>
        <taxon>Asteraceae</taxon>
        <taxon>Asteroideae</taxon>
        <taxon>Anthemideae</taxon>
        <taxon>Anthemidinae</taxon>
        <taxon>Tanacetum</taxon>
    </lineage>
</organism>
<sequence length="268" mass="29989">MERGSCRVEIGSRHRRLSGWSGCGYILGGTVFPGGDWVLRRAGIETVRHIGYAGRCCQAILNAAKFAVAATRRLNSLKLGLVIVLPQFPILLSNPRLLDLLGTTERRMWSTVCDGCFIWNVKPQSHSPGTSSRTSHSPGNTSAARTTVILARSAQNLGMAECSNCMNDQVDFQTRNGRFFAAADNMVYILDVETQAVRHSLQKSLKRLHEACYMRLQYVVSSQSFNRFVLFQERQSGKNVDSQVETSSPELIKVRNSLYKSKYMNIFE</sequence>
<accession>A0ABQ4XGV1</accession>
<evidence type="ECO:0000313" key="1">
    <source>
        <dbReference type="EMBL" id="GJS64511.1"/>
    </source>
</evidence>
<name>A0ABQ4XGV1_9ASTR</name>
<keyword evidence="2" id="KW-1185">Reference proteome</keyword>
<comment type="caution">
    <text evidence="1">The sequence shown here is derived from an EMBL/GenBank/DDBJ whole genome shotgun (WGS) entry which is preliminary data.</text>
</comment>
<proteinExistence type="predicted"/>
<dbReference type="EMBL" id="BQNB010009510">
    <property type="protein sequence ID" value="GJS64511.1"/>
    <property type="molecule type" value="Genomic_DNA"/>
</dbReference>
<evidence type="ECO:0000313" key="2">
    <source>
        <dbReference type="Proteomes" id="UP001151760"/>
    </source>
</evidence>
<protein>
    <submittedName>
        <fullName evidence="1">Uncharacterized protein</fullName>
    </submittedName>
</protein>